<dbReference type="GO" id="GO:0071406">
    <property type="term" value="P:cellular response to methylmercury"/>
    <property type="evidence" value="ECO:0007669"/>
    <property type="project" value="EnsemblFungi"/>
</dbReference>
<dbReference type="PROSITE" id="PS50181">
    <property type="entry name" value="FBOX"/>
    <property type="match status" value="1"/>
</dbReference>
<dbReference type="GO" id="GO:0019005">
    <property type="term" value="C:SCF ubiquitin ligase complex"/>
    <property type="evidence" value="ECO:0007669"/>
    <property type="project" value="EnsemblFungi"/>
</dbReference>
<dbReference type="GO" id="GO:0030674">
    <property type="term" value="F:protein-macromolecule adaptor activity"/>
    <property type="evidence" value="ECO:0007669"/>
    <property type="project" value="EnsemblFungi"/>
</dbReference>
<dbReference type="SUPFAM" id="SSF52047">
    <property type="entry name" value="RNI-like"/>
    <property type="match status" value="1"/>
</dbReference>
<dbReference type="InterPro" id="IPR032675">
    <property type="entry name" value="LRR_dom_sf"/>
</dbReference>
<dbReference type="SUPFAM" id="SSF81383">
    <property type="entry name" value="F-box domain"/>
    <property type="match status" value="1"/>
</dbReference>
<organism evidence="3 4">
    <name type="scientific">Tetrapisispora phaffii (strain ATCC 24235 / CBS 4417 / NBRC 1672 / NRRL Y-8282 / UCD 70-5)</name>
    <name type="common">Yeast</name>
    <name type="synonym">Fabospora phaffii</name>
    <dbReference type="NCBI Taxonomy" id="1071381"/>
    <lineage>
        <taxon>Eukaryota</taxon>
        <taxon>Fungi</taxon>
        <taxon>Dikarya</taxon>
        <taxon>Ascomycota</taxon>
        <taxon>Saccharomycotina</taxon>
        <taxon>Saccharomycetes</taxon>
        <taxon>Saccharomycetales</taxon>
        <taxon>Saccharomycetaceae</taxon>
        <taxon>Tetrapisispora</taxon>
    </lineage>
</organism>
<evidence type="ECO:0000256" key="1">
    <source>
        <dbReference type="SAM" id="MobiDB-lite"/>
    </source>
</evidence>
<dbReference type="HOGENOM" id="CLU_008058_0_0_1"/>
<dbReference type="GO" id="GO:0004842">
    <property type="term" value="F:ubiquitin-protein transferase activity"/>
    <property type="evidence" value="ECO:0007669"/>
    <property type="project" value="EnsemblFungi"/>
</dbReference>
<dbReference type="RefSeq" id="XP_003685585.1">
    <property type="nucleotide sequence ID" value="XM_003685537.1"/>
</dbReference>
<keyword evidence="4" id="KW-1185">Reference proteome</keyword>
<dbReference type="InterPro" id="IPR001810">
    <property type="entry name" value="F-box_dom"/>
</dbReference>
<dbReference type="GO" id="GO:0031146">
    <property type="term" value="P:SCF-dependent proteasomal ubiquitin-dependent protein catabolic process"/>
    <property type="evidence" value="ECO:0007669"/>
    <property type="project" value="EnsemblFungi"/>
</dbReference>
<dbReference type="GO" id="GO:0005634">
    <property type="term" value="C:nucleus"/>
    <property type="evidence" value="ECO:0007669"/>
    <property type="project" value="EnsemblFungi"/>
</dbReference>
<dbReference type="GO" id="GO:0000751">
    <property type="term" value="P:mitotic cell cycle G1 arrest in response to pheromone"/>
    <property type="evidence" value="ECO:0007669"/>
    <property type="project" value="EnsemblFungi"/>
</dbReference>
<accession>G8BTC3</accession>
<proteinExistence type="predicted"/>
<dbReference type="OMA" id="VDFACCT"/>
<dbReference type="KEGG" id="tpf:TPHA_0E00560"/>
<evidence type="ECO:0000313" key="3">
    <source>
        <dbReference type="EMBL" id="CCE63151.1"/>
    </source>
</evidence>
<feature type="domain" description="F-box" evidence="2">
    <location>
        <begin position="306"/>
        <end position="353"/>
    </location>
</feature>
<dbReference type="Gene3D" id="3.80.10.10">
    <property type="entry name" value="Ribonuclease Inhibitor"/>
    <property type="match status" value="3"/>
</dbReference>
<dbReference type="InterPro" id="IPR057207">
    <property type="entry name" value="FBXL15_LRR"/>
</dbReference>
<evidence type="ECO:0000313" key="4">
    <source>
        <dbReference type="Proteomes" id="UP000005666"/>
    </source>
</evidence>
<sequence length="1106" mass="126591">MDIDLPIENNITNNDINYNRTNEEYTNTDGSTLSGSNLRRSQVRSVNNTENLNNHTLTNSDILTNHPDTFNVVNLDLMQVDDDLDINKQTNENSQYKRLSDLNNKMIDELLRTSSYVNFSGITLSPESSKDLYNFKNSLEKKVSEYIRIIEHRREQVSQELRKDNQRIRQSNSQSNSEIASYINKLERIKLRAAETETVELQRVRTNFIQLIELFKLKFETYITNLQEGNNAQNPTKSFIEWLDSLNPYVSSQFLQQTQLQNSLPKGNNIENDVNTNLKLYSSPNSFSNIAFSKLKNPIRMVNSNIFPLNSLPPEILGLVLEKVNSTYNIVKLFSVCKLWAELIVKIIYYRPHINKKYQLDIFMRTMLLPKSRTVFDYRAMIKRLNFSFVGDYLHDEELYHFVGCKNLERLTLVFCKNITSNSISAVLEGCRYLQSIDITGIKEISDNIFGTLANNCPRLQGFYVPQARNISFNSLHNFISRVSILKRVKITANNEINDELVELLANKCPLLVEVDITQCPNVHDSSLLTLFTKLTQLREFRNTHNTNITDKAFLEITKKIQNLPSLRLLDLSGCENITDKTIERVVSLAPKLRNVFLGKCSRITDISLFQLAKLGKNLQTIHFGHCFNITDQGVRVLVQTCPRIQYVDFACCTNLTNRTLYELADLSKLKRIGLVKCTQITDEGLLNMISLRGRNDTLERVHLSYCSNLTIYPIYELLMACPRLSHLSLTAVPSFLRPDITTFCRAVPTDFSENQRIIFCVFSGKGVHKLRHYLMGLTTPTDGPETDINEVLTQYITAKNLLRPDEAMEEGIRRITLDVNADSAAILAATGISQMNGINNDLLFQGIDFDRLDDIFNWYNVSYGNVTLDSSEINELLTAVDRKFCGDPFDEEYDERDGIVAPGASNNVNSELAHVIRRYNEMDDRIDDFEVNVASLARVQFQFTGFLVHEMLQIYTQMIELNRQLVDTQRIILESNITADIKGLSIFKLIFTERFRNILKKFELSSVVLRLYLRDSISVLTRQREIVLAHLTNDGEMNEDGMIRGPDDENALPIPNTNLGMLQFNNLRAQVQNENGLGGPMNILNQNRTEDISDTPEADTALEEA</sequence>
<dbReference type="EMBL" id="HE612860">
    <property type="protein sequence ID" value="CCE63151.1"/>
    <property type="molecule type" value="Genomic_DNA"/>
</dbReference>
<dbReference type="GO" id="GO:0034599">
    <property type="term" value="P:cellular response to oxidative stress"/>
    <property type="evidence" value="ECO:0007669"/>
    <property type="project" value="EnsemblFungi"/>
</dbReference>
<feature type="region of interest" description="Disordered" evidence="1">
    <location>
        <begin position="1079"/>
        <end position="1106"/>
    </location>
</feature>
<dbReference type="GO" id="GO:0000082">
    <property type="term" value="P:G1/S transition of mitotic cell cycle"/>
    <property type="evidence" value="ECO:0007669"/>
    <property type="project" value="EnsemblFungi"/>
</dbReference>
<dbReference type="Proteomes" id="UP000005666">
    <property type="component" value="Chromosome 5"/>
</dbReference>
<dbReference type="SMART" id="SM00367">
    <property type="entry name" value="LRR_CC"/>
    <property type="match status" value="10"/>
</dbReference>
<dbReference type="Pfam" id="PF25372">
    <property type="entry name" value="DUF7885"/>
    <property type="match status" value="1"/>
</dbReference>
<dbReference type="PANTHER" id="PTHR13318:SF95">
    <property type="entry name" value="F-BOX PROTEIN YLR352W"/>
    <property type="match status" value="1"/>
</dbReference>
<reference evidence="3 4" key="1">
    <citation type="journal article" date="2011" name="Proc. Natl. Acad. Sci. U.S.A.">
        <title>Evolutionary erosion of yeast sex chromosomes by mating-type switching accidents.</title>
        <authorList>
            <person name="Gordon J.L."/>
            <person name="Armisen D."/>
            <person name="Proux-Wera E."/>
            <person name="Oheigeartaigh S.S."/>
            <person name="Byrne K.P."/>
            <person name="Wolfe K.H."/>
        </authorList>
    </citation>
    <scope>NUCLEOTIDE SEQUENCE [LARGE SCALE GENOMIC DNA]</scope>
    <source>
        <strain evidence="4">ATCC 24235 / CBS 4417 / NBRC 1672 / NRRL Y-8282 / UCD 70-5</strain>
    </source>
</reference>
<name>G8BTC3_TETPH</name>
<evidence type="ECO:0000259" key="2">
    <source>
        <dbReference type="PROSITE" id="PS50181"/>
    </source>
</evidence>
<dbReference type="InterPro" id="IPR006553">
    <property type="entry name" value="Leu-rich_rpt_Cys-con_subtyp"/>
</dbReference>
<dbReference type="GeneID" id="11531302"/>
<dbReference type="GO" id="GO:0000142">
    <property type="term" value="C:cellular bud neck contractile ring"/>
    <property type="evidence" value="ECO:0007669"/>
    <property type="project" value="EnsemblFungi"/>
</dbReference>
<dbReference type="GO" id="GO:0000209">
    <property type="term" value="P:protein polyubiquitination"/>
    <property type="evidence" value="ECO:0007669"/>
    <property type="project" value="EnsemblFungi"/>
</dbReference>
<dbReference type="GO" id="GO:0010828">
    <property type="term" value="P:positive regulation of D-glucose transmembrane transport"/>
    <property type="evidence" value="ECO:0007669"/>
    <property type="project" value="EnsemblFungi"/>
</dbReference>
<dbReference type="InterPro" id="IPR036047">
    <property type="entry name" value="F-box-like_dom_sf"/>
</dbReference>
<dbReference type="OrthoDB" id="10257471at2759"/>
<protein>
    <recommendedName>
        <fullName evidence="2">F-box domain-containing protein</fullName>
    </recommendedName>
</protein>
<dbReference type="STRING" id="1071381.G8BTC3"/>
<dbReference type="AlphaFoldDB" id="G8BTC3"/>
<gene>
    <name evidence="3" type="primary">TPHA0E00560</name>
    <name evidence="3" type="ordered locus">TPHA_0E00560</name>
</gene>
<feature type="compositionally biased region" description="Acidic residues" evidence="1">
    <location>
        <begin position="1093"/>
        <end position="1106"/>
    </location>
</feature>
<dbReference type="PANTHER" id="PTHR13318">
    <property type="entry name" value="PARTNER OF PAIRED, ISOFORM B-RELATED"/>
    <property type="match status" value="1"/>
</dbReference>
<dbReference type="eggNOG" id="KOG1947">
    <property type="taxonomic scope" value="Eukaryota"/>
</dbReference>